<organism evidence="1">
    <name type="scientific">Brugia timori</name>
    <dbReference type="NCBI Taxonomy" id="42155"/>
    <lineage>
        <taxon>Eukaryota</taxon>
        <taxon>Metazoa</taxon>
        <taxon>Ecdysozoa</taxon>
        <taxon>Nematoda</taxon>
        <taxon>Chromadorea</taxon>
        <taxon>Rhabditida</taxon>
        <taxon>Spirurina</taxon>
        <taxon>Spiruromorpha</taxon>
        <taxon>Filarioidea</taxon>
        <taxon>Onchocercidae</taxon>
        <taxon>Brugia</taxon>
    </lineage>
</organism>
<dbReference type="WBParaSite" id="BTMF_0000286901-mRNA-1">
    <property type="protein sequence ID" value="BTMF_0000286901-mRNA-1"/>
    <property type="gene ID" value="BTMF_0000286901"/>
</dbReference>
<reference evidence="1" key="1">
    <citation type="submission" date="2017-02" db="UniProtKB">
        <authorList>
            <consortium name="WormBaseParasite"/>
        </authorList>
    </citation>
    <scope>IDENTIFICATION</scope>
</reference>
<evidence type="ECO:0000313" key="1">
    <source>
        <dbReference type="WBParaSite" id="BTMF_0000286901-mRNA-1"/>
    </source>
</evidence>
<sequence length="43" mass="5278">LMQYVFVDIKICYQVKFISKDDTVTSSYYFYTKQMKLSLHWSE</sequence>
<accession>A0A0R3Q961</accession>
<protein>
    <submittedName>
        <fullName evidence="1">Ovule protein</fullName>
    </submittedName>
</protein>
<proteinExistence type="predicted"/>
<name>A0A0R3Q961_9BILA</name>
<dbReference type="AlphaFoldDB" id="A0A0R3Q961"/>